<keyword evidence="4" id="KW-0808">Transferase</keyword>
<dbReference type="AlphaFoldDB" id="A0A0G1RWJ3"/>
<comment type="subcellular location">
    <subcellularLocation>
        <location evidence="1">Cell membrane</location>
        <topology evidence="1">Multi-pass membrane protein</topology>
    </subcellularLocation>
</comment>
<evidence type="ECO:0008006" key="11">
    <source>
        <dbReference type="Google" id="ProtNLM"/>
    </source>
</evidence>
<feature type="transmembrane region" description="Helical" evidence="8">
    <location>
        <begin position="323"/>
        <end position="342"/>
    </location>
</feature>
<protein>
    <recommendedName>
        <fullName evidence="11">Glycosyltransferase RgtA/B/C/D-like domain-containing protein</fullName>
    </recommendedName>
</protein>
<comment type="caution">
    <text evidence="9">The sequence shown here is derived from an EMBL/GenBank/DDBJ whole genome shotgun (WGS) entry which is preliminary data.</text>
</comment>
<name>A0A0G1RWJ3_9BACT</name>
<dbReference type="Proteomes" id="UP000033860">
    <property type="component" value="Unassembled WGS sequence"/>
</dbReference>
<evidence type="ECO:0000313" key="10">
    <source>
        <dbReference type="Proteomes" id="UP000033860"/>
    </source>
</evidence>
<keyword evidence="2" id="KW-1003">Cell membrane</keyword>
<sequence length="509" mass="58406">MRQKLILVSLITLSFLFRWYLIRDNHFEFYFQQARDAIVSRSILENKDLKIQGPSSSSTNDRLYGGVLYYYVIGPLYTLSHGDPLIPTLGLSLLSSLTVIPIFLISKTIFQSRLVGIWASVLYAFSVDAAVVGSWLGAPSLTTWSVPFFHYYLWQSLFKKQKKFLPLTALFLGISIQTTLYTTYLIGLALAIYLFQTLKQKNFFFLGTKNFFKSLAIFFIAISTMILTQLKLLINHVYQLSDFYINEGGKPSLMSILKNIYNLYLQKAQLSLLPSFPTLSIVLILIALIFFLLKKLSSSKKVFFVLWLFSPLLMFLITGRASYYSLTGLIPALYLILSYLLFKQLNQAWLKTFCLSSITILFIVSNIKSAQQIRQSHSNIFTVQNGAFLSRLLELVDYTYQAADKQNFSISTLTSPYKYNTTWAYLYSWYGQQKYGYLPKWVGADQVGITGSDLLEKTDQSEPTHFSIYESDPGWLYMFVPEFQKLQQPLGPVKSKINFGTLSLEQREK</sequence>
<feature type="transmembrane region" description="Helical" evidence="8">
    <location>
        <begin position="85"/>
        <end position="105"/>
    </location>
</feature>
<evidence type="ECO:0000256" key="1">
    <source>
        <dbReference type="ARBA" id="ARBA00004651"/>
    </source>
</evidence>
<evidence type="ECO:0000256" key="2">
    <source>
        <dbReference type="ARBA" id="ARBA00022475"/>
    </source>
</evidence>
<accession>A0A0G1RWJ3</accession>
<keyword evidence="3" id="KW-0328">Glycosyltransferase</keyword>
<feature type="transmembrane region" description="Helical" evidence="8">
    <location>
        <begin position="117"/>
        <end position="138"/>
    </location>
</feature>
<dbReference type="InterPro" id="IPR050297">
    <property type="entry name" value="LipidA_mod_glycosyltrf_83"/>
</dbReference>
<feature type="transmembrane region" description="Helical" evidence="8">
    <location>
        <begin position="164"/>
        <end position="195"/>
    </location>
</feature>
<dbReference type="PANTHER" id="PTHR33908:SF11">
    <property type="entry name" value="MEMBRANE PROTEIN"/>
    <property type="match status" value="1"/>
</dbReference>
<evidence type="ECO:0000256" key="7">
    <source>
        <dbReference type="ARBA" id="ARBA00023136"/>
    </source>
</evidence>
<evidence type="ECO:0000256" key="6">
    <source>
        <dbReference type="ARBA" id="ARBA00022989"/>
    </source>
</evidence>
<keyword evidence="6 8" id="KW-1133">Transmembrane helix</keyword>
<proteinExistence type="predicted"/>
<dbReference type="GO" id="GO:0009103">
    <property type="term" value="P:lipopolysaccharide biosynthetic process"/>
    <property type="evidence" value="ECO:0007669"/>
    <property type="project" value="UniProtKB-ARBA"/>
</dbReference>
<evidence type="ECO:0000256" key="3">
    <source>
        <dbReference type="ARBA" id="ARBA00022676"/>
    </source>
</evidence>
<dbReference type="EMBL" id="LCNT01000003">
    <property type="protein sequence ID" value="KKU61491.1"/>
    <property type="molecule type" value="Genomic_DNA"/>
</dbReference>
<feature type="transmembrane region" description="Helical" evidence="8">
    <location>
        <begin position="302"/>
        <end position="317"/>
    </location>
</feature>
<evidence type="ECO:0000313" key="9">
    <source>
        <dbReference type="EMBL" id="KKU61491.1"/>
    </source>
</evidence>
<dbReference type="GO" id="GO:0016763">
    <property type="term" value="F:pentosyltransferase activity"/>
    <property type="evidence" value="ECO:0007669"/>
    <property type="project" value="TreeGrafter"/>
</dbReference>
<gene>
    <name evidence="9" type="ORF">UX85_C0003G0150</name>
</gene>
<keyword evidence="5 8" id="KW-0812">Transmembrane</keyword>
<organism evidence="9 10">
    <name type="scientific">Candidatus Beckwithbacteria bacterium GW2011_GWB1_47_15</name>
    <dbReference type="NCBI Taxonomy" id="1618371"/>
    <lineage>
        <taxon>Bacteria</taxon>
        <taxon>Candidatus Beckwithiibacteriota</taxon>
    </lineage>
</organism>
<dbReference type="GO" id="GO:0005886">
    <property type="term" value="C:plasma membrane"/>
    <property type="evidence" value="ECO:0007669"/>
    <property type="project" value="UniProtKB-SubCell"/>
</dbReference>
<evidence type="ECO:0000256" key="5">
    <source>
        <dbReference type="ARBA" id="ARBA00022692"/>
    </source>
</evidence>
<reference evidence="9 10" key="1">
    <citation type="journal article" date="2015" name="Nature">
        <title>rRNA introns, odd ribosomes, and small enigmatic genomes across a large radiation of phyla.</title>
        <authorList>
            <person name="Brown C.T."/>
            <person name="Hug L.A."/>
            <person name="Thomas B.C."/>
            <person name="Sharon I."/>
            <person name="Castelle C.J."/>
            <person name="Singh A."/>
            <person name="Wilkins M.J."/>
            <person name="Williams K.H."/>
            <person name="Banfield J.F."/>
        </authorList>
    </citation>
    <scope>NUCLEOTIDE SEQUENCE [LARGE SCALE GENOMIC DNA]</scope>
</reference>
<keyword evidence="7 8" id="KW-0472">Membrane</keyword>
<feature type="transmembrane region" description="Helical" evidence="8">
    <location>
        <begin position="5"/>
        <end position="22"/>
    </location>
</feature>
<evidence type="ECO:0000256" key="8">
    <source>
        <dbReference type="SAM" id="Phobius"/>
    </source>
</evidence>
<dbReference type="PANTHER" id="PTHR33908">
    <property type="entry name" value="MANNOSYLTRANSFERASE YKCB-RELATED"/>
    <property type="match status" value="1"/>
</dbReference>
<feature type="transmembrane region" description="Helical" evidence="8">
    <location>
        <begin position="272"/>
        <end position="293"/>
    </location>
</feature>
<feature type="transmembrane region" description="Helical" evidence="8">
    <location>
        <begin position="215"/>
        <end position="234"/>
    </location>
</feature>
<evidence type="ECO:0000256" key="4">
    <source>
        <dbReference type="ARBA" id="ARBA00022679"/>
    </source>
</evidence>